<feature type="region of interest" description="Disordered" evidence="1">
    <location>
        <begin position="24"/>
        <end position="45"/>
    </location>
</feature>
<sequence length="228" mass="26434">MASKMNWKSQILNDLFDLKEIRNFESNTDNKGENNKKDVLTTAKPKETVSISKNTVPRNQRWKTSLINKIKEDILNNDSGKFENILKKVNNDKKLQEEKTKISKKEVIQINDSTKEKAKKSVNIGDTIQTKPKSVVIEIDDNQTKKLKDTKINDDSIIIVDNPTKKRKRQSKTKKKGENIDKEKEKDNKNTSKKQKKLKNIDIKEKEKSKPKPIVPKKKYPVLSKSNY</sequence>
<dbReference type="AlphaFoldDB" id="A0A1Y1VBB8"/>
<feature type="compositionally biased region" description="Basic residues" evidence="1">
    <location>
        <begin position="211"/>
        <end position="220"/>
    </location>
</feature>
<evidence type="ECO:0000256" key="1">
    <source>
        <dbReference type="SAM" id="MobiDB-lite"/>
    </source>
</evidence>
<comment type="caution">
    <text evidence="2">The sequence shown here is derived from an EMBL/GenBank/DDBJ whole genome shotgun (WGS) entry which is preliminary data.</text>
</comment>
<dbReference type="EMBL" id="MCFH01000017">
    <property type="protein sequence ID" value="ORX51851.1"/>
    <property type="molecule type" value="Genomic_DNA"/>
</dbReference>
<reference evidence="2 3" key="1">
    <citation type="submission" date="2016-08" db="EMBL/GenBank/DDBJ databases">
        <title>Genomes of anaerobic fungi encode conserved fungal cellulosomes for biomass hydrolysis.</title>
        <authorList>
            <consortium name="DOE Joint Genome Institute"/>
            <person name="Haitjema C.H."/>
            <person name="Gilmore S.P."/>
            <person name="Henske J.K."/>
            <person name="Solomon K.V."/>
            <person name="De Groot R."/>
            <person name="Kuo A."/>
            <person name="Mondo S.J."/>
            <person name="Salamov A.A."/>
            <person name="Labutti K."/>
            <person name="Zhao Z."/>
            <person name="Chiniquy J."/>
            <person name="Barry K."/>
            <person name="Brewer H.M."/>
            <person name="Purvine S.O."/>
            <person name="Wright A.T."/>
            <person name="Boxma B."/>
            <person name="Van Alen T."/>
            <person name="Hackstein J.H."/>
            <person name="Baker S.E."/>
            <person name="Grigoriev I.V."/>
            <person name="O'Malley M.A."/>
        </authorList>
    </citation>
    <scope>NUCLEOTIDE SEQUENCE [LARGE SCALE GENOMIC DNA]</scope>
    <source>
        <strain evidence="3">finn</strain>
    </source>
</reference>
<feature type="compositionally biased region" description="Basic and acidic residues" evidence="1">
    <location>
        <begin position="199"/>
        <end position="210"/>
    </location>
</feature>
<protein>
    <submittedName>
        <fullName evidence="2">Uncharacterized protein</fullName>
    </submittedName>
</protein>
<proteinExistence type="predicted"/>
<feature type="region of interest" description="Disordered" evidence="1">
    <location>
        <begin position="159"/>
        <end position="228"/>
    </location>
</feature>
<feature type="compositionally biased region" description="Basic and acidic residues" evidence="1">
    <location>
        <begin position="176"/>
        <end position="190"/>
    </location>
</feature>
<accession>A0A1Y1VBB8</accession>
<keyword evidence="3" id="KW-1185">Reference proteome</keyword>
<organism evidence="2 3">
    <name type="scientific">Piromyces finnis</name>
    <dbReference type="NCBI Taxonomy" id="1754191"/>
    <lineage>
        <taxon>Eukaryota</taxon>
        <taxon>Fungi</taxon>
        <taxon>Fungi incertae sedis</taxon>
        <taxon>Chytridiomycota</taxon>
        <taxon>Chytridiomycota incertae sedis</taxon>
        <taxon>Neocallimastigomycetes</taxon>
        <taxon>Neocallimastigales</taxon>
        <taxon>Neocallimastigaceae</taxon>
        <taxon>Piromyces</taxon>
    </lineage>
</organism>
<evidence type="ECO:0000313" key="3">
    <source>
        <dbReference type="Proteomes" id="UP000193719"/>
    </source>
</evidence>
<dbReference type="Proteomes" id="UP000193719">
    <property type="component" value="Unassembled WGS sequence"/>
</dbReference>
<evidence type="ECO:0000313" key="2">
    <source>
        <dbReference type="EMBL" id="ORX51851.1"/>
    </source>
</evidence>
<feature type="compositionally biased region" description="Basic residues" evidence="1">
    <location>
        <begin position="165"/>
        <end position="175"/>
    </location>
</feature>
<reference evidence="2 3" key="2">
    <citation type="submission" date="2016-08" db="EMBL/GenBank/DDBJ databases">
        <title>Pervasive Adenine N6-methylation of Active Genes in Fungi.</title>
        <authorList>
            <consortium name="DOE Joint Genome Institute"/>
            <person name="Mondo S.J."/>
            <person name="Dannebaum R.O."/>
            <person name="Kuo R.C."/>
            <person name="Labutti K."/>
            <person name="Haridas S."/>
            <person name="Kuo A."/>
            <person name="Salamov A."/>
            <person name="Ahrendt S.R."/>
            <person name="Lipzen A."/>
            <person name="Sullivan W."/>
            <person name="Andreopoulos W.B."/>
            <person name="Clum A."/>
            <person name="Lindquist E."/>
            <person name="Daum C."/>
            <person name="Ramamoorthy G.K."/>
            <person name="Gryganskyi A."/>
            <person name="Culley D."/>
            <person name="Magnuson J.K."/>
            <person name="James T.Y."/>
            <person name="O'Malley M.A."/>
            <person name="Stajich J.E."/>
            <person name="Spatafora J.W."/>
            <person name="Visel A."/>
            <person name="Grigoriev I.V."/>
        </authorList>
    </citation>
    <scope>NUCLEOTIDE SEQUENCE [LARGE SCALE GENOMIC DNA]</scope>
    <source>
        <strain evidence="3">finn</strain>
    </source>
</reference>
<gene>
    <name evidence="2" type="ORF">BCR36DRAFT_369759</name>
</gene>
<name>A0A1Y1VBB8_9FUNG</name>